<sequence length="577" mass="65738">MEDFIKRYETWLNHPNLEKELYQELQAIKDNLEGIEERFYKDLEFGTGGLRGIIGAGTNRMNVYTIRKATMGLANYILKQGNEAMQRGVAIAFDSRKFSKDFAKEAARVLASNKIKVYLFEELRPTPLLSFAVRYLQTFAGIVITASHNPPEYNGYKVYNQDGNQITEEMANEIYQEIQMVDNPLNVQMENFQTLFAEKLITYISDEVDQVYDRMVRSLLLNFDLIQRKGNDITIVYTPLHGTGNKPVRRILTNVGLKNVFVVPQQELPDPRFSTVKAPNPEEREVFRLAIQLANEKNADIIMATDPDADRLGVLVKIGDEYQALNGNQLGAIILYYLLQQKSHQGILPKNAALVKTIVTSDLGEAIASKFGVVTENTLTGFKYIGEKIKEYQESGSHTFIFGYEESYGYLVGDFVRDKDAVQITVIVAEMALYYKEQGKTLFDVLEEIYQEFGYYMEDLVSVTLKGIEGNQKIQEIVASFRDNPPKEIQGIRVSYIEDYKLGLKQDLLTGEKSKLTLPNSNVIKMVMEDQSWFTVRPSGTEPKIKLYFSVVTPSREESQFRLSQLKATVLEKANLK</sequence>
<dbReference type="PROSITE" id="PS00710">
    <property type="entry name" value="PGM_PMM"/>
    <property type="match status" value="1"/>
</dbReference>
<evidence type="ECO:0000259" key="18">
    <source>
        <dbReference type="Pfam" id="PF02879"/>
    </source>
</evidence>
<feature type="domain" description="Alpha-D-phosphohexomutase C-terminal" evidence="16">
    <location>
        <begin position="522"/>
        <end position="555"/>
    </location>
</feature>
<dbReference type="InterPro" id="IPR005843">
    <property type="entry name" value="A-D-PHexomutase_C"/>
</dbReference>
<evidence type="ECO:0000259" key="19">
    <source>
        <dbReference type="Pfam" id="PF02880"/>
    </source>
</evidence>
<dbReference type="RefSeq" id="WP_132767059.1">
    <property type="nucleotide sequence ID" value="NZ_SMAB01000002.1"/>
</dbReference>
<dbReference type="GO" id="GO:0008973">
    <property type="term" value="F:phosphopentomutase activity"/>
    <property type="evidence" value="ECO:0007669"/>
    <property type="project" value="TreeGrafter"/>
</dbReference>
<keyword evidence="9 15" id="KW-0479">Metal-binding</keyword>
<dbReference type="Pfam" id="PF02880">
    <property type="entry name" value="PGM_PMM_III"/>
    <property type="match status" value="1"/>
</dbReference>
<dbReference type="InterPro" id="IPR005841">
    <property type="entry name" value="Alpha-D-phosphohexomutase_SF"/>
</dbReference>
<keyword evidence="11" id="KW-0413">Isomerase</keyword>
<dbReference type="InterPro" id="IPR005844">
    <property type="entry name" value="A-D-PHexomutase_a/b/a-I"/>
</dbReference>
<keyword evidence="7" id="KW-0313">Glucose metabolism</keyword>
<dbReference type="PANTHER" id="PTHR45745:SF1">
    <property type="entry name" value="PHOSPHOGLUCOMUTASE 2B-RELATED"/>
    <property type="match status" value="1"/>
</dbReference>
<dbReference type="OrthoDB" id="9806956at2"/>
<keyword evidence="10 15" id="KW-0460">Magnesium</keyword>
<dbReference type="Pfam" id="PF02878">
    <property type="entry name" value="PGM_PMM_I"/>
    <property type="match status" value="1"/>
</dbReference>
<evidence type="ECO:0000256" key="15">
    <source>
        <dbReference type="RuleBase" id="RU004326"/>
    </source>
</evidence>
<evidence type="ECO:0000256" key="10">
    <source>
        <dbReference type="ARBA" id="ARBA00022842"/>
    </source>
</evidence>
<evidence type="ECO:0000256" key="2">
    <source>
        <dbReference type="ARBA" id="ARBA00001946"/>
    </source>
</evidence>
<dbReference type="Pfam" id="PF02879">
    <property type="entry name" value="PGM_PMM_II"/>
    <property type="match status" value="1"/>
</dbReference>
<evidence type="ECO:0000313" key="20">
    <source>
        <dbReference type="EMBL" id="TCS84203.1"/>
    </source>
</evidence>
<evidence type="ECO:0000256" key="14">
    <source>
        <dbReference type="ARBA" id="ARBA00041467"/>
    </source>
</evidence>
<dbReference type="InterPro" id="IPR016055">
    <property type="entry name" value="A-D-PHexomutase_a/b/a-I/II/III"/>
</dbReference>
<comment type="catalytic activity">
    <reaction evidence="1">
        <text>alpha-D-glucose 1-phosphate = alpha-D-glucose 6-phosphate</text>
        <dbReference type="Rhea" id="RHEA:23536"/>
        <dbReference type="ChEBI" id="CHEBI:58225"/>
        <dbReference type="ChEBI" id="CHEBI:58601"/>
        <dbReference type="EC" id="5.4.2.2"/>
    </reaction>
</comment>
<organism evidence="20 21">
    <name type="scientific">Tepidibacillus fermentans</name>
    <dbReference type="NCBI Taxonomy" id="1281767"/>
    <lineage>
        <taxon>Bacteria</taxon>
        <taxon>Bacillati</taxon>
        <taxon>Bacillota</taxon>
        <taxon>Bacilli</taxon>
        <taxon>Bacillales</taxon>
        <taxon>Bacillaceae</taxon>
        <taxon>Tepidibacillus</taxon>
    </lineage>
</organism>
<proteinExistence type="inferred from homology"/>
<feature type="domain" description="Alpha-D-phosphohexomutase alpha/beta/alpha" evidence="17">
    <location>
        <begin position="44"/>
        <end position="180"/>
    </location>
</feature>
<dbReference type="GO" id="GO:0000287">
    <property type="term" value="F:magnesium ion binding"/>
    <property type="evidence" value="ECO:0007669"/>
    <property type="project" value="InterPro"/>
</dbReference>
<evidence type="ECO:0000256" key="3">
    <source>
        <dbReference type="ARBA" id="ARBA00005164"/>
    </source>
</evidence>
<dbReference type="InterPro" id="IPR036900">
    <property type="entry name" value="A-D-PHexomutase_C_sf"/>
</dbReference>
<keyword evidence="7" id="KW-0119">Carbohydrate metabolism</keyword>
<evidence type="ECO:0000256" key="6">
    <source>
        <dbReference type="ARBA" id="ARBA00012728"/>
    </source>
</evidence>
<keyword evidence="21" id="KW-1185">Reference proteome</keyword>
<keyword evidence="8" id="KW-0597">Phosphoprotein</keyword>
<evidence type="ECO:0000256" key="7">
    <source>
        <dbReference type="ARBA" id="ARBA00022526"/>
    </source>
</evidence>
<dbReference type="GO" id="GO:0005975">
    <property type="term" value="P:carbohydrate metabolic process"/>
    <property type="evidence" value="ECO:0007669"/>
    <property type="project" value="InterPro"/>
</dbReference>
<dbReference type="AlphaFoldDB" id="A0A4R3KK83"/>
<dbReference type="SUPFAM" id="SSF53738">
    <property type="entry name" value="Phosphoglucomutase, first 3 domains"/>
    <property type="match status" value="3"/>
</dbReference>
<evidence type="ECO:0000256" key="1">
    <source>
        <dbReference type="ARBA" id="ARBA00000443"/>
    </source>
</evidence>
<dbReference type="InterPro" id="IPR005845">
    <property type="entry name" value="A-D-PHexomutase_a/b/a-II"/>
</dbReference>
<feature type="domain" description="Alpha-D-phosphohexomutase alpha/beta/alpha" evidence="19">
    <location>
        <begin position="326"/>
        <end position="453"/>
    </location>
</feature>
<evidence type="ECO:0000256" key="13">
    <source>
        <dbReference type="ARBA" id="ARBA00041398"/>
    </source>
</evidence>
<reference evidence="20 21" key="1">
    <citation type="submission" date="2019-03" db="EMBL/GenBank/DDBJ databases">
        <title>Genomic Encyclopedia of Type Strains, Phase IV (KMG-IV): sequencing the most valuable type-strain genomes for metagenomic binning, comparative biology and taxonomic classification.</title>
        <authorList>
            <person name="Goeker M."/>
        </authorList>
    </citation>
    <scope>NUCLEOTIDE SEQUENCE [LARGE SCALE GENOMIC DNA]</scope>
    <source>
        <strain evidence="20 21">DSM 23802</strain>
    </source>
</reference>
<dbReference type="GO" id="GO:0006166">
    <property type="term" value="P:purine ribonucleoside salvage"/>
    <property type="evidence" value="ECO:0007669"/>
    <property type="project" value="TreeGrafter"/>
</dbReference>
<evidence type="ECO:0000256" key="12">
    <source>
        <dbReference type="ARBA" id="ARBA00039995"/>
    </source>
</evidence>
<accession>A0A4R3KK83</accession>
<comment type="pathway">
    <text evidence="4">Lipid metabolism.</text>
</comment>
<comment type="cofactor">
    <cofactor evidence="2">
        <name>Mg(2+)</name>
        <dbReference type="ChEBI" id="CHEBI:18420"/>
    </cofactor>
</comment>
<evidence type="ECO:0000256" key="5">
    <source>
        <dbReference type="ARBA" id="ARBA00010231"/>
    </source>
</evidence>
<comment type="similarity">
    <text evidence="5 15">Belongs to the phosphohexose mutase family.</text>
</comment>
<dbReference type="EMBL" id="SMAB01000002">
    <property type="protein sequence ID" value="TCS84203.1"/>
    <property type="molecule type" value="Genomic_DNA"/>
</dbReference>
<dbReference type="PANTHER" id="PTHR45745">
    <property type="entry name" value="PHOSPHOMANNOMUTASE 45A"/>
    <property type="match status" value="1"/>
</dbReference>
<dbReference type="Gene3D" id="3.30.310.50">
    <property type="entry name" value="Alpha-D-phosphohexomutase, C-terminal domain"/>
    <property type="match status" value="1"/>
</dbReference>
<evidence type="ECO:0000259" key="17">
    <source>
        <dbReference type="Pfam" id="PF02878"/>
    </source>
</evidence>
<dbReference type="InterPro" id="IPR016066">
    <property type="entry name" value="A-D-PHexomutase_CS"/>
</dbReference>
<name>A0A4R3KK83_9BACI</name>
<evidence type="ECO:0000256" key="9">
    <source>
        <dbReference type="ARBA" id="ARBA00022723"/>
    </source>
</evidence>
<dbReference type="SUPFAM" id="SSF55957">
    <property type="entry name" value="Phosphoglucomutase, C-terminal domain"/>
    <property type="match status" value="1"/>
</dbReference>
<evidence type="ECO:0000313" key="21">
    <source>
        <dbReference type="Proteomes" id="UP000295788"/>
    </source>
</evidence>
<dbReference type="Proteomes" id="UP000295788">
    <property type="component" value="Unassembled WGS sequence"/>
</dbReference>
<evidence type="ECO:0000256" key="4">
    <source>
        <dbReference type="ARBA" id="ARBA00005189"/>
    </source>
</evidence>
<comment type="caution">
    <text evidence="20">The sequence shown here is derived from an EMBL/GenBank/DDBJ whole genome shotgun (WGS) entry which is preliminary data.</text>
</comment>
<comment type="pathway">
    <text evidence="3">Glycolipid metabolism; diglucosyl-diacylglycerol biosynthesis.</text>
</comment>
<dbReference type="EC" id="5.4.2.2" evidence="6"/>
<dbReference type="Gene3D" id="3.40.120.10">
    <property type="entry name" value="Alpha-D-Glucose-1,6-Bisphosphate, subunit A, domain 3"/>
    <property type="match status" value="3"/>
</dbReference>
<evidence type="ECO:0000259" key="16">
    <source>
        <dbReference type="Pfam" id="PF00408"/>
    </source>
</evidence>
<evidence type="ECO:0000256" key="11">
    <source>
        <dbReference type="ARBA" id="ARBA00023235"/>
    </source>
</evidence>
<gene>
    <name evidence="20" type="ORF">EDD72_102247</name>
</gene>
<dbReference type="InterPro" id="IPR005846">
    <property type="entry name" value="A-D-PHexomutase_a/b/a-III"/>
</dbReference>
<feature type="domain" description="Alpha-D-phosphohexomutase alpha/beta/alpha" evidence="18">
    <location>
        <begin position="222"/>
        <end position="315"/>
    </location>
</feature>
<dbReference type="Pfam" id="PF00408">
    <property type="entry name" value="PGM_PMM_IV"/>
    <property type="match status" value="1"/>
</dbReference>
<dbReference type="CDD" id="cd05799">
    <property type="entry name" value="PGM2"/>
    <property type="match status" value="1"/>
</dbReference>
<protein>
    <recommendedName>
        <fullName evidence="12">Phosphoglucomutase</fullName>
        <ecNumber evidence="6">5.4.2.2</ecNumber>
    </recommendedName>
    <alternativeName>
        <fullName evidence="14">Alpha-phosphoglucomutase</fullName>
    </alternativeName>
    <alternativeName>
        <fullName evidence="13">Glucose phosphomutase</fullName>
    </alternativeName>
</protein>
<evidence type="ECO:0000256" key="8">
    <source>
        <dbReference type="ARBA" id="ARBA00022553"/>
    </source>
</evidence>
<dbReference type="PRINTS" id="PR00509">
    <property type="entry name" value="PGMPMM"/>
</dbReference>